<comment type="subcellular location">
    <subcellularLocation>
        <location evidence="5">Cytoplasm</location>
    </subcellularLocation>
    <text evidence="5">Assembles at midcell at the inner surface of the cytoplasmic membrane.</text>
</comment>
<dbReference type="NCBIfam" id="TIGR00065">
    <property type="entry name" value="ftsZ"/>
    <property type="match status" value="1"/>
</dbReference>
<dbReference type="Proteomes" id="UP000277582">
    <property type="component" value="Unassembled WGS sequence"/>
</dbReference>
<dbReference type="HAMAP" id="MF_00909">
    <property type="entry name" value="FtsZ"/>
    <property type="match status" value="1"/>
</dbReference>
<dbReference type="GO" id="GO:0005525">
    <property type="term" value="F:GTP binding"/>
    <property type="evidence" value="ECO:0007669"/>
    <property type="project" value="UniProtKB-UniRule"/>
</dbReference>
<dbReference type="GO" id="GO:0043093">
    <property type="term" value="P:FtsZ-dependent cytokinesis"/>
    <property type="evidence" value="ECO:0007669"/>
    <property type="project" value="UniProtKB-UniRule"/>
</dbReference>
<sequence>MNSFFSEALKKSEQKTKGEEILNLLRNLSNEKQDEKQMEQDYWSYEVPLDTGMDGGVGKARIVILGVGGAGCNTANTLMELGVMGAEVIAVNTDYQHLQRVKAHKKVLIGKSITNGLGAGGSPELARACAENDASLIAEAMGNRVDLAFVAAGMGGGTGTGASPVVARIAREKGARVIGVVTLPFKAEQRLRMKVAMEGVKQLRKYADTVVLISNDKLLSLAGPLPIQDAFRIGDYTLAVMVKGITEIINKKALVNVDLQDVRNVMAAGGVAAVGIGESDHPSHRATEAVKMALENQLIDISTDGATGALIVVTGGPSMKLSEVTEIAEYVTSRMDPNAVVKIGADIDPNLGEKIRVILLLSGIHSPQILPGTPEPVKRSPINWIRPEEDVEEIVAATLGPGYMLKF</sequence>
<dbReference type="InterPro" id="IPR036525">
    <property type="entry name" value="Tubulin/FtsZ_GTPase_sf"/>
</dbReference>
<evidence type="ECO:0000259" key="9">
    <source>
        <dbReference type="SMART" id="SM00865"/>
    </source>
</evidence>
<feature type="domain" description="Tubulin/FtsZ GTPase" evidence="8">
    <location>
        <begin position="61"/>
        <end position="253"/>
    </location>
</feature>
<evidence type="ECO:0000256" key="1">
    <source>
        <dbReference type="ARBA" id="ARBA00009690"/>
    </source>
</evidence>
<dbReference type="SMART" id="SM00864">
    <property type="entry name" value="Tubulin"/>
    <property type="match status" value="1"/>
</dbReference>
<keyword evidence="4 5" id="KW-0717">Septation</keyword>
<accession>A0A3R9R588</accession>
<dbReference type="GO" id="GO:0032153">
    <property type="term" value="C:cell division site"/>
    <property type="evidence" value="ECO:0007669"/>
    <property type="project" value="UniProtKB-UniRule"/>
</dbReference>
<evidence type="ECO:0000256" key="6">
    <source>
        <dbReference type="NCBIfam" id="TIGR00065"/>
    </source>
</evidence>
<evidence type="ECO:0000256" key="4">
    <source>
        <dbReference type="ARBA" id="ARBA00023210"/>
    </source>
</evidence>
<dbReference type="OrthoDB" id="371908at2157"/>
<dbReference type="AlphaFoldDB" id="A0A3R9R588"/>
<keyword evidence="3 5" id="KW-0342">GTP-binding</keyword>
<dbReference type="InterPro" id="IPR045061">
    <property type="entry name" value="FtsZ/CetZ"/>
</dbReference>
<evidence type="ECO:0000313" key="10">
    <source>
        <dbReference type="EMBL" id="RSN75070.1"/>
    </source>
</evidence>
<dbReference type="CDD" id="cd02201">
    <property type="entry name" value="FtsZ_type1"/>
    <property type="match status" value="1"/>
</dbReference>
<keyword evidence="11" id="KW-1185">Reference proteome</keyword>
<dbReference type="PANTHER" id="PTHR30314">
    <property type="entry name" value="CELL DIVISION PROTEIN FTSZ-RELATED"/>
    <property type="match status" value="1"/>
</dbReference>
<dbReference type="InterPro" id="IPR018316">
    <property type="entry name" value="Tubulin/FtsZ_2-layer-sand-dom"/>
</dbReference>
<evidence type="ECO:0000313" key="11">
    <source>
        <dbReference type="Proteomes" id="UP000277582"/>
    </source>
</evidence>
<comment type="subunit">
    <text evidence="5">Homodimer. Polymerizes to form a dynamic ring structure in a strictly GTP-dependent manner. Interacts directly with several other division proteins.</text>
</comment>
<evidence type="ECO:0000256" key="7">
    <source>
        <dbReference type="RuleBase" id="RU003360"/>
    </source>
</evidence>
<name>A0A3R9R588_9CREN</name>
<dbReference type="GO" id="GO:0051258">
    <property type="term" value="P:protein polymerization"/>
    <property type="evidence" value="ECO:0007669"/>
    <property type="project" value="UniProtKB-UniRule"/>
</dbReference>
<dbReference type="SUPFAM" id="SSF52490">
    <property type="entry name" value="Tubulin nucleotide-binding domain-like"/>
    <property type="match status" value="1"/>
</dbReference>
<dbReference type="SMART" id="SM00865">
    <property type="entry name" value="Tubulin_C"/>
    <property type="match status" value="1"/>
</dbReference>
<evidence type="ECO:0000256" key="3">
    <source>
        <dbReference type="ARBA" id="ARBA00023134"/>
    </source>
</evidence>
<dbReference type="PROSITE" id="PS01135">
    <property type="entry name" value="FTSZ_2"/>
    <property type="match status" value="1"/>
</dbReference>
<comment type="function">
    <text evidence="5">Essential cell division protein that forms a contractile ring structure (Z ring) at the future cell division site. The regulation of the ring assembly controls the timing and the location of cell division. One of the functions of the FtsZ ring is to recruit other cell division proteins to the septum to produce a new cell wall between the dividing cells. Binds GTP and shows GTPase activity.</text>
</comment>
<feature type="binding site" evidence="5">
    <location>
        <position position="192"/>
    </location>
    <ligand>
        <name>GTP</name>
        <dbReference type="ChEBI" id="CHEBI:37565"/>
    </ligand>
</feature>
<evidence type="ECO:0000259" key="8">
    <source>
        <dbReference type="SMART" id="SM00864"/>
    </source>
</evidence>
<dbReference type="RefSeq" id="WP_125671283.1">
    <property type="nucleotide sequence ID" value="NZ_RCOS01000080.1"/>
</dbReference>
<dbReference type="InterPro" id="IPR000158">
    <property type="entry name" value="Cell_div_FtsZ"/>
</dbReference>
<feature type="binding site" evidence="5">
    <location>
        <position position="188"/>
    </location>
    <ligand>
        <name>GTP</name>
        <dbReference type="ChEBI" id="CHEBI:37565"/>
    </ligand>
</feature>
<feature type="domain" description="Tubulin/FtsZ 2-layer sandwich" evidence="9">
    <location>
        <begin position="255"/>
        <end position="373"/>
    </location>
</feature>
<reference evidence="10 11" key="1">
    <citation type="submission" date="2018-10" db="EMBL/GenBank/DDBJ databases">
        <title>Co-occurring genomic capacity for anaerobic methane metabolism and dissimilatory sulfite reduction discovered in the Korarchaeota.</title>
        <authorList>
            <person name="Mckay L.J."/>
            <person name="Dlakic M."/>
            <person name="Fields M.W."/>
            <person name="Delmont T.O."/>
            <person name="Eren A.M."/>
            <person name="Jay Z.J."/>
            <person name="Klingelsmith K.B."/>
            <person name="Rusch D.B."/>
            <person name="Inskeep W.P."/>
        </authorList>
    </citation>
    <scope>NUCLEOTIDE SEQUENCE [LARGE SCALE GENOMIC DNA]</scope>
    <source>
        <strain evidence="10 11">MDKW</strain>
    </source>
</reference>
<dbReference type="PANTHER" id="PTHR30314:SF3">
    <property type="entry name" value="MITOCHONDRIAL DIVISION PROTEIN FSZA"/>
    <property type="match status" value="1"/>
</dbReference>
<dbReference type="SUPFAM" id="SSF55307">
    <property type="entry name" value="Tubulin C-terminal domain-like"/>
    <property type="match status" value="1"/>
</dbReference>
<dbReference type="GO" id="GO:0003924">
    <property type="term" value="F:GTPase activity"/>
    <property type="evidence" value="ECO:0007669"/>
    <property type="project" value="UniProtKB-UniRule"/>
</dbReference>
<keyword evidence="5 7" id="KW-0132">Cell division</keyword>
<dbReference type="Pfam" id="PF12327">
    <property type="entry name" value="FtsZ_C"/>
    <property type="match status" value="1"/>
</dbReference>
<feature type="binding site" evidence="5">
    <location>
        <begin position="69"/>
        <end position="73"/>
    </location>
    <ligand>
        <name>GTP</name>
        <dbReference type="ChEBI" id="CHEBI:37565"/>
    </ligand>
</feature>
<dbReference type="PRINTS" id="PR00423">
    <property type="entry name" value="CELLDVISFTSZ"/>
</dbReference>
<comment type="caution">
    <text evidence="10">The sequence shown here is derived from an EMBL/GenBank/DDBJ whole genome shotgun (WGS) entry which is preliminary data.</text>
</comment>
<dbReference type="InterPro" id="IPR008280">
    <property type="entry name" value="Tub_FtsZ_C"/>
</dbReference>
<keyword evidence="2 5" id="KW-0547">Nucleotide-binding</keyword>
<keyword evidence="5" id="KW-0963">Cytoplasm</keyword>
<feature type="binding site" evidence="5">
    <location>
        <begin position="157"/>
        <end position="159"/>
    </location>
    <ligand>
        <name>GTP</name>
        <dbReference type="ChEBI" id="CHEBI:37565"/>
    </ligand>
</feature>
<dbReference type="InterPro" id="IPR020805">
    <property type="entry name" value="Cell_div_FtsZ_CS"/>
</dbReference>
<proteinExistence type="inferred from homology"/>
<gene>
    <name evidence="5 10" type="primary">ftsZ</name>
    <name evidence="10" type="ORF">D6D85_06865</name>
</gene>
<comment type="similarity">
    <text evidence="1 5 7">Belongs to the FtsZ family.</text>
</comment>
<evidence type="ECO:0000256" key="5">
    <source>
        <dbReference type="HAMAP-Rule" id="MF_00909"/>
    </source>
</evidence>
<feature type="binding site" evidence="5">
    <location>
        <position position="235"/>
    </location>
    <ligand>
        <name>GTP</name>
        <dbReference type="ChEBI" id="CHEBI:37565"/>
    </ligand>
</feature>
<keyword evidence="5 7" id="KW-0131">Cell cycle</keyword>
<dbReference type="EMBL" id="RCOS01000080">
    <property type="protein sequence ID" value="RSN75070.1"/>
    <property type="molecule type" value="Genomic_DNA"/>
</dbReference>
<evidence type="ECO:0000256" key="2">
    <source>
        <dbReference type="ARBA" id="ARBA00022741"/>
    </source>
</evidence>
<dbReference type="InterPro" id="IPR003008">
    <property type="entry name" value="Tubulin_FtsZ_GTPase"/>
</dbReference>
<organism evidence="10 11">
    <name type="scientific">Candidatus Methanodesulfokora washburnensis</name>
    <dbReference type="NCBI Taxonomy" id="2478471"/>
    <lineage>
        <taxon>Archaea</taxon>
        <taxon>Thermoproteota</taxon>
        <taxon>Candidatus Korarchaeia</taxon>
        <taxon>Candidatus Korarchaeia incertae sedis</taxon>
        <taxon>Candidatus Methanodesulfokora</taxon>
    </lineage>
</organism>
<dbReference type="Gene3D" id="3.40.50.1440">
    <property type="entry name" value="Tubulin/FtsZ, GTPase domain"/>
    <property type="match status" value="1"/>
</dbReference>
<dbReference type="InterPro" id="IPR024757">
    <property type="entry name" value="FtsZ_C"/>
</dbReference>
<dbReference type="Pfam" id="PF00091">
    <property type="entry name" value="Tubulin"/>
    <property type="match status" value="1"/>
</dbReference>
<dbReference type="GO" id="GO:0005737">
    <property type="term" value="C:cytoplasm"/>
    <property type="evidence" value="ECO:0007669"/>
    <property type="project" value="UniProtKB-SubCell"/>
</dbReference>
<protein>
    <recommendedName>
        <fullName evidence="5 6">Cell division protein FtsZ</fullName>
    </recommendedName>
</protein>